<comment type="caution">
    <text evidence="2">The sequence shown here is derived from an EMBL/GenBank/DDBJ whole genome shotgun (WGS) entry which is preliminary data.</text>
</comment>
<reference evidence="2 3" key="1">
    <citation type="submission" date="2022-03" db="EMBL/GenBank/DDBJ databases">
        <authorList>
            <person name="Brunel B."/>
        </authorList>
    </citation>
    <scope>NUCLEOTIDE SEQUENCE [LARGE SCALE GENOMIC DNA]</scope>
    <source>
        <strain evidence="2">STM5069sample</strain>
    </source>
</reference>
<feature type="region of interest" description="Disordered" evidence="1">
    <location>
        <begin position="1"/>
        <end position="41"/>
    </location>
</feature>
<dbReference type="GO" id="GO:0004526">
    <property type="term" value="F:ribonuclease P activity"/>
    <property type="evidence" value="ECO:0007669"/>
    <property type="project" value="UniProtKB-EC"/>
</dbReference>
<accession>A0ABM9E9H8</accession>
<sequence>MHQRESRRRAGRRPARRLVDTKKKELVGNFKNGGTDYRPQRDPQRVKLHDFEDKTLGKVAPYGVYDVAANEGWVSVGVTADAAELAVQSIRTWRERMGRGRYPSAHELRSRPTAADRTGCACGCGSASSRRSPTRAGSRSASITIRRARRNGTE</sequence>
<proteinExistence type="predicted"/>
<dbReference type="Pfam" id="PF07592">
    <property type="entry name" value="DDE_Tnp_ISAZ013"/>
    <property type="match status" value="1"/>
</dbReference>
<gene>
    <name evidence="2" type="ORF">MES5069_50004</name>
</gene>
<keyword evidence="3" id="KW-1185">Reference proteome</keyword>
<feature type="region of interest" description="Disordered" evidence="1">
    <location>
        <begin position="104"/>
        <end position="154"/>
    </location>
</feature>
<evidence type="ECO:0000256" key="1">
    <source>
        <dbReference type="SAM" id="MobiDB-lite"/>
    </source>
</evidence>
<feature type="compositionally biased region" description="Low complexity" evidence="1">
    <location>
        <begin position="135"/>
        <end position="145"/>
    </location>
</feature>
<feature type="compositionally biased region" description="Basic residues" evidence="1">
    <location>
        <begin position="1"/>
        <end position="16"/>
    </location>
</feature>
<name>A0ABM9E9H8_9HYPH</name>
<feature type="compositionally biased region" description="Basic and acidic residues" evidence="1">
    <location>
        <begin position="17"/>
        <end position="26"/>
    </location>
</feature>
<dbReference type="Proteomes" id="UP001153050">
    <property type="component" value="Unassembled WGS sequence"/>
</dbReference>
<dbReference type="EC" id="3.1.26.5" evidence="2"/>
<organism evidence="2 3">
    <name type="scientific">Mesorhizobium escarrei</name>
    <dbReference type="NCBI Taxonomy" id="666018"/>
    <lineage>
        <taxon>Bacteria</taxon>
        <taxon>Pseudomonadati</taxon>
        <taxon>Pseudomonadota</taxon>
        <taxon>Alphaproteobacteria</taxon>
        <taxon>Hyphomicrobiales</taxon>
        <taxon>Phyllobacteriaceae</taxon>
        <taxon>Mesorhizobium</taxon>
    </lineage>
</organism>
<evidence type="ECO:0000313" key="3">
    <source>
        <dbReference type="Proteomes" id="UP001153050"/>
    </source>
</evidence>
<evidence type="ECO:0000313" key="2">
    <source>
        <dbReference type="EMBL" id="CAH2405804.1"/>
    </source>
</evidence>
<keyword evidence="2" id="KW-0378">Hydrolase</keyword>
<dbReference type="InterPro" id="IPR011518">
    <property type="entry name" value="Transposase_36"/>
</dbReference>
<protein>
    <submittedName>
        <fullName evidence="2">Ribonucleases P/MRP protein subunit POP1</fullName>
        <ecNumber evidence="2">3.1.26.5</ecNumber>
    </submittedName>
</protein>
<dbReference type="EMBL" id="CAKXZT010000146">
    <property type="protein sequence ID" value="CAH2405804.1"/>
    <property type="molecule type" value="Genomic_DNA"/>
</dbReference>